<dbReference type="KEGG" id="spl:Spea_3876"/>
<keyword evidence="1" id="KW-0812">Transmembrane</keyword>
<protein>
    <recommendedName>
        <fullName evidence="4">DUF805 domain-containing protein</fullName>
    </recommendedName>
</protein>
<dbReference type="AlphaFoldDB" id="A8H9E9"/>
<dbReference type="OrthoDB" id="6396106at2"/>
<feature type="transmembrane region" description="Helical" evidence="1">
    <location>
        <begin position="20"/>
        <end position="36"/>
    </location>
</feature>
<proteinExistence type="predicted"/>
<keyword evidence="1" id="KW-0472">Membrane</keyword>
<evidence type="ECO:0000313" key="2">
    <source>
        <dbReference type="EMBL" id="ABV89186.1"/>
    </source>
</evidence>
<feature type="transmembrane region" description="Helical" evidence="1">
    <location>
        <begin position="94"/>
        <end position="111"/>
    </location>
</feature>
<dbReference type="RefSeq" id="WP_012157068.1">
    <property type="nucleotide sequence ID" value="NC_009901.1"/>
</dbReference>
<dbReference type="STRING" id="398579.Spea_3876"/>
<keyword evidence="1" id="KW-1133">Transmembrane helix</keyword>
<gene>
    <name evidence="2" type="ordered locus">Spea_3876</name>
</gene>
<reference evidence="2 3" key="1">
    <citation type="submission" date="2007-10" db="EMBL/GenBank/DDBJ databases">
        <title>Complete sequence of Shewanella pealeana ATCC 700345.</title>
        <authorList>
            <consortium name="US DOE Joint Genome Institute"/>
            <person name="Copeland A."/>
            <person name="Lucas S."/>
            <person name="Lapidus A."/>
            <person name="Barry K."/>
            <person name="Glavina del Rio T."/>
            <person name="Dalin E."/>
            <person name="Tice H."/>
            <person name="Pitluck S."/>
            <person name="Chertkov O."/>
            <person name="Brettin T."/>
            <person name="Bruce D."/>
            <person name="Detter J.C."/>
            <person name="Han C."/>
            <person name="Schmutz J."/>
            <person name="Larimer F."/>
            <person name="Land M."/>
            <person name="Hauser L."/>
            <person name="Kyrpides N."/>
            <person name="Kim E."/>
            <person name="Zhao J.-S.Z."/>
            <person name="Manno D."/>
            <person name="Hawari J."/>
            <person name="Richardson P."/>
        </authorList>
    </citation>
    <scope>NUCLEOTIDE SEQUENCE [LARGE SCALE GENOMIC DNA]</scope>
    <source>
        <strain evidence="3">ATCC 700345 / ANG-SQ1</strain>
    </source>
</reference>
<feature type="transmembrane region" description="Helical" evidence="1">
    <location>
        <begin position="42"/>
        <end position="58"/>
    </location>
</feature>
<dbReference type="EMBL" id="CP000851">
    <property type="protein sequence ID" value="ABV89186.1"/>
    <property type="molecule type" value="Genomic_DNA"/>
</dbReference>
<evidence type="ECO:0000313" key="3">
    <source>
        <dbReference type="Proteomes" id="UP000002608"/>
    </source>
</evidence>
<feature type="transmembrane region" description="Helical" evidence="1">
    <location>
        <begin position="213"/>
        <end position="234"/>
    </location>
</feature>
<dbReference type="eggNOG" id="COG3152">
    <property type="taxonomic scope" value="Bacteria"/>
</dbReference>
<feature type="transmembrane region" description="Helical" evidence="1">
    <location>
        <begin position="70"/>
        <end position="88"/>
    </location>
</feature>
<evidence type="ECO:0000256" key="1">
    <source>
        <dbReference type="SAM" id="Phobius"/>
    </source>
</evidence>
<dbReference type="Proteomes" id="UP000002608">
    <property type="component" value="Chromosome"/>
</dbReference>
<evidence type="ECO:0008006" key="4">
    <source>
        <dbReference type="Google" id="ProtNLM"/>
    </source>
</evidence>
<organism evidence="2 3">
    <name type="scientific">Shewanella pealeana (strain ATCC 700345 / ANG-SQ1)</name>
    <dbReference type="NCBI Taxonomy" id="398579"/>
    <lineage>
        <taxon>Bacteria</taxon>
        <taxon>Pseudomonadati</taxon>
        <taxon>Pseudomonadota</taxon>
        <taxon>Gammaproteobacteria</taxon>
        <taxon>Alteromonadales</taxon>
        <taxon>Shewanellaceae</taxon>
        <taxon>Shewanella</taxon>
    </lineage>
</organism>
<sequence>MQFKSFLCVNGIDNGQRFSVISGLIYFILLLAVVLFSPSAPLYLVAILLTPILALTSLRRLRDSEKSPKLMLLTMVPFWLVLITLVHIHSMMLLLTLLVVAGLAIGYLALLPGESGANYVQGYSGPVDMSSSKVTIDKTSQRVRVEPTLGGDENVTTSFATNSGTEFMQAEEQELAQNDHASGRDDQPLRKRAKPAAFNMAQLQQALQINQKWLFGIAGVLVSVMLIASIWSLIPSSEPEVETAALPENSIDTTAQAERISTSMPDGFSLVLEDDLLIMRWLGESGSPSKLWSLATAKGDKTCSRLRFNDGTEYRPLVVELLADTGTEARFSPLDTEAIIVDMARGGNVSLCGYNFSLKGSQAALGKVAAFRTYL</sequence>
<dbReference type="HOGENOM" id="CLU_036810_0_0_6"/>
<name>A8H9E9_SHEPA</name>
<accession>A8H9E9</accession>
<keyword evidence="3" id="KW-1185">Reference proteome</keyword>